<dbReference type="Proteomes" id="UP000095282">
    <property type="component" value="Unplaced"/>
</dbReference>
<feature type="compositionally biased region" description="Low complexity" evidence="1">
    <location>
        <begin position="201"/>
        <end position="213"/>
    </location>
</feature>
<reference evidence="3" key="1">
    <citation type="submission" date="2016-11" db="UniProtKB">
        <authorList>
            <consortium name="WormBaseParasite"/>
        </authorList>
    </citation>
    <scope>IDENTIFICATION</scope>
</reference>
<feature type="compositionally biased region" description="Acidic residues" evidence="1">
    <location>
        <begin position="49"/>
        <end position="58"/>
    </location>
</feature>
<accession>A0A1I7UW99</accession>
<dbReference type="AlphaFoldDB" id="A0A1I7UW99"/>
<sequence length="223" mass="25390">MPDEEETSRLAWTKRLSRRLNKRSSSLIASLLGSRNGATSSKTINEPTTTEDELDEESLEEVKRRELMAARRASAAPNVENRIGSRNGGKEKNSTSRRRSVDRIWAYKVKEREKEILWVHTYIKMRCVCASENFSSFCSIAPEKKKKEAFLLLLFLYVSDHILNTRIPLVSPLSLYYFSPTSSCLLPPIDFLGRHERESKSTQPSDSQPTTSKKGNDETTSNL</sequence>
<dbReference type="eggNOG" id="ENOG502TI0P">
    <property type="taxonomic scope" value="Eukaryota"/>
</dbReference>
<dbReference type="WBParaSite" id="Csp11.Scaffold630.g19979.t2">
    <property type="protein sequence ID" value="Csp11.Scaffold630.g19979.t2"/>
    <property type="gene ID" value="Csp11.Scaffold630.g19979"/>
</dbReference>
<dbReference type="STRING" id="1561998.A0A1I7UW99"/>
<feature type="compositionally biased region" description="Polar residues" evidence="1">
    <location>
        <begin position="36"/>
        <end position="45"/>
    </location>
</feature>
<protein>
    <submittedName>
        <fullName evidence="3">Uncharacterized protein</fullName>
    </submittedName>
</protein>
<name>A0A1I7UW99_9PELO</name>
<evidence type="ECO:0000256" key="1">
    <source>
        <dbReference type="SAM" id="MobiDB-lite"/>
    </source>
</evidence>
<evidence type="ECO:0000313" key="3">
    <source>
        <dbReference type="WBParaSite" id="Csp11.Scaffold630.g19979.t2"/>
    </source>
</evidence>
<keyword evidence="2" id="KW-1185">Reference proteome</keyword>
<proteinExistence type="predicted"/>
<feature type="region of interest" description="Disordered" evidence="1">
    <location>
        <begin position="31"/>
        <end position="58"/>
    </location>
</feature>
<feature type="region of interest" description="Disordered" evidence="1">
    <location>
        <begin position="196"/>
        <end position="223"/>
    </location>
</feature>
<organism evidence="2 3">
    <name type="scientific">Caenorhabditis tropicalis</name>
    <dbReference type="NCBI Taxonomy" id="1561998"/>
    <lineage>
        <taxon>Eukaryota</taxon>
        <taxon>Metazoa</taxon>
        <taxon>Ecdysozoa</taxon>
        <taxon>Nematoda</taxon>
        <taxon>Chromadorea</taxon>
        <taxon>Rhabditida</taxon>
        <taxon>Rhabditina</taxon>
        <taxon>Rhabditomorpha</taxon>
        <taxon>Rhabditoidea</taxon>
        <taxon>Rhabditidae</taxon>
        <taxon>Peloderinae</taxon>
        <taxon>Caenorhabditis</taxon>
    </lineage>
</organism>
<evidence type="ECO:0000313" key="2">
    <source>
        <dbReference type="Proteomes" id="UP000095282"/>
    </source>
</evidence>
<feature type="region of interest" description="Disordered" evidence="1">
    <location>
        <begin position="70"/>
        <end position="96"/>
    </location>
</feature>